<evidence type="ECO:0000313" key="6">
    <source>
        <dbReference type="Proteomes" id="UP001632038"/>
    </source>
</evidence>
<dbReference type="AlphaFoldDB" id="A0ABD3BDA0"/>
<keyword evidence="6" id="KW-1185">Reference proteome</keyword>
<organism evidence="5 6">
    <name type="scientific">Castilleja foliolosa</name>
    <dbReference type="NCBI Taxonomy" id="1961234"/>
    <lineage>
        <taxon>Eukaryota</taxon>
        <taxon>Viridiplantae</taxon>
        <taxon>Streptophyta</taxon>
        <taxon>Embryophyta</taxon>
        <taxon>Tracheophyta</taxon>
        <taxon>Spermatophyta</taxon>
        <taxon>Magnoliopsida</taxon>
        <taxon>eudicotyledons</taxon>
        <taxon>Gunneridae</taxon>
        <taxon>Pentapetalae</taxon>
        <taxon>asterids</taxon>
        <taxon>lamiids</taxon>
        <taxon>Lamiales</taxon>
        <taxon>Orobanchaceae</taxon>
        <taxon>Pedicularideae</taxon>
        <taxon>Castillejinae</taxon>
        <taxon>Castilleja</taxon>
    </lineage>
</organism>
<dbReference type="EMBL" id="JAVIJP010000100">
    <property type="protein sequence ID" value="KAL3615239.1"/>
    <property type="molecule type" value="Genomic_DNA"/>
</dbReference>
<keyword evidence="3" id="KW-0472">Membrane</keyword>
<dbReference type="PANTHER" id="PTHR32099">
    <property type="entry name" value="CYSTEINE-RICH REPEAT SECRETORY PROTEIN"/>
    <property type="match status" value="1"/>
</dbReference>
<dbReference type="PROSITE" id="PS51473">
    <property type="entry name" value="GNK2"/>
    <property type="match status" value="2"/>
</dbReference>
<feature type="domain" description="Gnk2-homologous" evidence="4">
    <location>
        <begin position="32"/>
        <end position="136"/>
    </location>
</feature>
<evidence type="ECO:0000259" key="4">
    <source>
        <dbReference type="PROSITE" id="PS51473"/>
    </source>
</evidence>
<dbReference type="Proteomes" id="UP001632038">
    <property type="component" value="Unassembled WGS sequence"/>
</dbReference>
<proteinExistence type="predicted"/>
<dbReference type="InterPro" id="IPR002902">
    <property type="entry name" value="GNK2"/>
</dbReference>
<evidence type="ECO:0000256" key="1">
    <source>
        <dbReference type="ARBA" id="ARBA00022729"/>
    </source>
</evidence>
<accession>A0ABD3BDA0</accession>
<evidence type="ECO:0000256" key="2">
    <source>
        <dbReference type="ARBA" id="ARBA00022737"/>
    </source>
</evidence>
<keyword evidence="2" id="KW-0677">Repeat</keyword>
<sequence length="243" mass="27041">MSYNNYLIISILMIITIYLLNNIPIALSIEENDTELGYICLSSKASTMAYIRNQESVINDLTNNTSLLGGYSVAVYNTTSDSDDSVFGHALCRGDVTSDECNTCVRNATDSDPCIGSRSGTVWRKYCMVKYSDVNFLETIDTNAFRWTDDIVWMDQSSVYVTKVLMDSVKRAAINNITMYATGEAYVKDYGIVFTLQGMVQCTRDMSADYCKACLDRAIDNLDTRKRGGGVVCGSCYAKFKTI</sequence>
<dbReference type="InterPro" id="IPR038408">
    <property type="entry name" value="GNK2_sf"/>
</dbReference>
<comment type="caution">
    <text evidence="5">The sequence shown here is derived from an EMBL/GenBank/DDBJ whole genome shotgun (WGS) entry which is preliminary data.</text>
</comment>
<dbReference type="PANTHER" id="PTHR32099:SF42">
    <property type="entry name" value="CYSTEINE-RICH RECEPTOR-LIKE PROTEIN KINASE 9-RELATED"/>
    <property type="match status" value="1"/>
</dbReference>
<dbReference type="Gene3D" id="3.30.430.20">
    <property type="entry name" value="Gnk2 domain, C-X8-C-X2-C motif"/>
    <property type="match status" value="2"/>
</dbReference>
<keyword evidence="1" id="KW-0732">Signal</keyword>
<dbReference type="Pfam" id="PF01657">
    <property type="entry name" value="Stress-antifung"/>
    <property type="match status" value="2"/>
</dbReference>
<name>A0ABD3BDA0_9LAMI</name>
<protein>
    <recommendedName>
        <fullName evidence="4">Gnk2-homologous domain-containing protein</fullName>
    </recommendedName>
</protein>
<keyword evidence="3" id="KW-1133">Transmembrane helix</keyword>
<gene>
    <name evidence="5" type="ORF">CASFOL_040900</name>
</gene>
<evidence type="ECO:0000256" key="3">
    <source>
        <dbReference type="SAM" id="Phobius"/>
    </source>
</evidence>
<keyword evidence="3" id="KW-0812">Transmembrane</keyword>
<evidence type="ECO:0000313" key="5">
    <source>
        <dbReference type="EMBL" id="KAL3615239.1"/>
    </source>
</evidence>
<dbReference type="CDD" id="cd23509">
    <property type="entry name" value="Gnk2-like"/>
    <property type="match status" value="2"/>
</dbReference>
<feature type="domain" description="Gnk2-homologous" evidence="4">
    <location>
        <begin position="140"/>
        <end position="243"/>
    </location>
</feature>
<feature type="transmembrane region" description="Helical" evidence="3">
    <location>
        <begin position="6"/>
        <end position="27"/>
    </location>
</feature>
<reference evidence="6" key="1">
    <citation type="journal article" date="2024" name="IScience">
        <title>Strigolactones Initiate the Formation of Haustorium-like Structures in Castilleja.</title>
        <authorList>
            <person name="Buerger M."/>
            <person name="Peterson D."/>
            <person name="Chory J."/>
        </authorList>
    </citation>
    <scope>NUCLEOTIDE SEQUENCE [LARGE SCALE GENOMIC DNA]</scope>
</reference>